<evidence type="ECO:0000256" key="1">
    <source>
        <dbReference type="SAM" id="MobiDB-lite"/>
    </source>
</evidence>
<proteinExistence type="predicted"/>
<feature type="region of interest" description="Disordered" evidence="1">
    <location>
        <begin position="102"/>
        <end position="122"/>
    </location>
</feature>
<dbReference type="AlphaFoldDB" id="A0A158KNA9"/>
<comment type="caution">
    <text evidence="2">The sequence shown here is derived from an EMBL/GenBank/DDBJ whole genome shotgun (WGS) entry which is preliminary data.</text>
</comment>
<evidence type="ECO:0008006" key="4">
    <source>
        <dbReference type="Google" id="ProtNLM"/>
    </source>
</evidence>
<sequence length="122" mass="13789">MYGYRDWAALWDLRTLEPSFPTEWDDELDQFHIEERYDRFLDELNAELDIDDEAAEAILRKVKVSARELYYPRAGVDDIDDFASRLAGLLKEVAPQIAAARGGRGPFADGRSNCGADCSDGQ</sequence>
<evidence type="ECO:0000313" key="2">
    <source>
        <dbReference type="EMBL" id="SAL82636.1"/>
    </source>
</evidence>
<keyword evidence="3" id="KW-1185">Reference proteome</keyword>
<organism evidence="2 3">
    <name type="scientific">Caballeronia arvi</name>
    <dbReference type="NCBI Taxonomy" id="1777135"/>
    <lineage>
        <taxon>Bacteria</taxon>
        <taxon>Pseudomonadati</taxon>
        <taxon>Pseudomonadota</taxon>
        <taxon>Betaproteobacteria</taxon>
        <taxon>Burkholderiales</taxon>
        <taxon>Burkholderiaceae</taxon>
        <taxon>Caballeronia</taxon>
    </lineage>
</organism>
<accession>A0A158KNA9</accession>
<dbReference type="Proteomes" id="UP000055019">
    <property type="component" value="Unassembled WGS sequence"/>
</dbReference>
<name>A0A158KNA9_9BURK</name>
<protein>
    <recommendedName>
        <fullName evidence="4">CdiI immunity protein domain-containing protein</fullName>
    </recommendedName>
</protein>
<gene>
    <name evidence="2" type="ORF">AWB74_06336</name>
</gene>
<dbReference type="RefSeq" id="WP_061150562.1">
    <property type="nucleotide sequence ID" value="NZ_FCOM02000042.1"/>
</dbReference>
<evidence type="ECO:0000313" key="3">
    <source>
        <dbReference type="Proteomes" id="UP000055019"/>
    </source>
</evidence>
<reference evidence="2" key="1">
    <citation type="submission" date="2016-01" db="EMBL/GenBank/DDBJ databases">
        <authorList>
            <person name="Peeters C."/>
        </authorList>
    </citation>
    <scope>NUCLEOTIDE SEQUENCE [LARGE SCALE GENOMIC DNA]</scope>
    <source>
        <strain evidence="2">LMG 29317</strain>
    </source>
</reference>
<dbReference type="EMBL" id="FCOM02000042">
    <property type="protein sequence ID" value="SAL82636.1"/>
    <property type="molecule type" value="Genomic_DNA"/>
</dbReference>